<dbReference type="InterPro" id="IPR051083">
    <property type="entry name" value="GrpII_Intron_Splice-Mob/Def"/>
</dbReference>
<dbReference type="EMBL" id="WTYR01000001">
    <property type="protein sequence ID" value="MXP09627.1"/>
    <property type="molecule type" value="Genomic_DNA"/>
</dbReference>
<evidence type="ECO:0000313" key="3">
    <source>
        <dbReference type="EMBL" id="MXP09627.1"/>
    </source>
</evidence>
<evidence type="ECO:0000256" key="1">
    <source>
        <dbReference type="ARBA" id="ARBA00034120"/>
    </source>
</evidence>
<dbReference type="AlphaFoldDB" id="A0A6I4U5U0"/>
<dbReference type="PANTHER" id="PTHR34047:SF8">
    <property type="entry name" value="PROTEIN YKFC"/>
    <property type="match status" value="1"/>
</dbReference>
<dbReference type="RefSeq" id="WP_160616306.1">
    <property type="nucleotide sequence ID" value="NZ_WTYR01000001.1"/>
</dbReference>
<evidence type="ECO:0000313" key="4">
    <source>
        <dbReference type="Proteomes" id="UP000429229"/>
    </source>
</evidence>
<protein>
    <recommendedName>
        <fullName evidence="5">Reverse transcriptase domain-containing protein</fullName>
    </recommendedName>
</protein>
<organism evidence="3 4">
    <name type="scientific">Alteriqipengyuania halimionae</name>
    <dbReference type="NCBI Taxonomy" id="1926630"/>
    <lineage>
        <taxon>Bacteria</taxon>
        <taxon>Pseudomonadati</taxon>
        <taxon>Pseudomonadota</taxon>
        <taxon>Alphaproteobacteria</taxon>
        <taxon>Sphingomonadales</taxon>
        <taxon>Erythrobacteraceae</taxon>
        <taxon>Alteriqipengyuania</taxon>
    </lineage>
</organism>
<gene>
    <name evidence="3" type="ORF">GRI68_05500</name>
</gene>
<feature type="coiled-coil region" evidence="2">
    <location>
        <begin position="497"/>
        <end position="524"/>
    </location>
</feature>
<sequence length="1081" mass="121879">MSIYERLLAPENLNYAWGKAKNLYRMADGFVDTGEIAEFEIDLERRLLEIRRQFEKGSYRLTKLRPLPRPKKLTNEKAVNRQYYHVAIEDQVAWIAIVNALGPELDLKMEPWSYGNRLYRPAWYEKDEKSNSTLEIGPYRHASGLFYRKFQHSWPLFRRHIALTARMMVLRRELRSDEMDDPDNLAAISAQHANLAYFRPGFWQQTVGKKPKNDLYHASIDLKQFYPTISIDAVVRGLSDAGAMDDKRIASLVASMLNFQIDNTGMPHSALDDVEPPFSKGSIKGIPTGLFVAGFLANAAMLHVDRMVANKLESGHDVAHFRFVDDHTIIAYDFDVLCDWLLWYEKLLICQEVGPRVNDEKYDPPSVGHWVKQLRTEKSFAELKEEHANAYSEAASDAWLDGKNPTKLLTKTLAQVSAIAATDIHVLDDEDLDERLKMLEWLLLADIPEREIRPDTRAAFAAGQIASLVPVLVQEADGLVNAARDVALFKLRRPKPKRSTEAELQAYDEELAQKEAHLAECMQRHENDERTLLRRCFALLLQSLREHPGKARLFYRAHQYCRVTGHHGLSDIADWLTETRDAGRHAWADYYVGLSLQIIAGGLPATARRLLALDSLQSDIEAAMSHLENVASLDTNVFHIPPAGETWFQKIGRQEFGVALIQIAEMLAGHPNYEALAHKFAALSQKFVAASPGVSSDTWMQATGRTAAVWAHLAEDRLSDGLQPSAAWSALASDFTFEERIDLQAARRYPEHLPVAGWTYLLSSDPLPENDSAWISEVIGGDASKREAAISTGKVAFTRAARSLTQPSNKWVTILEWTKSIQLCSPFDPRRGEWTALEIVAQLLEDSTTAGGNETDLDRLHPNNVLLPRSWIVQFPCNRGSTSVNWDDWRHFAQGKSGQDKRVQLRKSATSLHDYRYTIASRAGIPIPDAERRIMSVGRLLLGILRNDHSTLRIWNIRGNELAFPLPQARWFQALAISSPTTLILEACLGARPAETRAITREPGLFGWKDGEYPNDATFDPPLVYGPTELLQAIRQTQKILEDNQLAVSRNQPRQLIPFRLTDFAASAADVNPLDEGGQDD</sequence>
<dbReference type="OrthoDB" id="7591813at2"/>
<evidence type="ECO:0008006" key="5">
    <source>
        <dbReference type="Google" id="ProtNLM"/>
    </source>
</evidence>
<dbReference type="Proteomes" id="UP000429229">
    <property type="component" value="Unassembled WGS sequence"/>
</dbReference>
<proteinExistence type="inferred from homology"/>
<comment type="similarity">
    <text evidence="1">Belongs to the bacterial reverse transcriptase family.</text>
</comment>
<accession>A0A6I4U5U0</accession>
<name>A0A6I4U5U0_9SPHN</name>
<reference evidence="3 4" key="1">
    <citation type="submission" date="2019-12" db="EMBL/GenBank/DDBJ databases">
        <title>Genomic-based taxomic classification of the family Erythrobacteraceae.</title>
        <authorList>
            <person name="Xu L."/>
        </authorList>
    </citation>
    <scope>NUCLEOTIDE SEQUENCE [LARGE SCALE GENOMIC DNA]</scope>
    <source>
        <strain evidence="3 4">LMG 29519</strain>
    </source>
</reference>
<keyword evidence="4" id="KW-1185">Reference proteome</keyword>
<keyword evidence="2" id="KW-0175">Coiled coil</keyword>
<dbReference type="CDD" id="cd01646">
    <property type="entry name" value="RT_Bac_retron_I"/>
    <property type="match status" value="1"/>
</dbReference>
<comment type="caution">
    <text evidence="3">The sequence shown here is derived from an EMBL/GenBank/DDBJ whole genome shotgun (WGS) entry which is preliminary data.</text>
</comment>
<evidence type="ECO:0000256" key="2">
    <source>
        <dbReference type="SAM" id="Coils"/>
    </source>
</evidence>
<dbReference type="PANTHER" id="PTHR34047">
    <property type="entry name" value="NUCLEAR INTRON MATURASE 1, MITOCHONDRIAL-RELATED"/>
    <property type="match status" value="1"/>
</dbReference>